<evidence type="ECO:0000256" key="1">
    <source>
        <dbReference type="SAM" id="MobiDB-lite"/>
    </source>
</evidence>
<dbReference type="EMBL" id="NOXV01000177">
    <property type="protein sequence ID" value="OYQ43508.1"/>
    <property type="molecule type" value="Genomic_DNA"/>
</dbReference>
<accession>A0A255ZPS9</accession>
<dbReference type="Proteomes" id="UP000216605">
    <property type="component" value="Unassembled WGS sequence"/>
</dbReference>
<dbReference type="RefSeq" id="WP_094412593.1">
    <property type="nucleotide sequence ID" value="NZ_NOXV01000177.1"/>
</dbReference>
<gene>
    <name evidence="2" type="ORF">CHU92_03350</name>
</gene>
<proteinExistence type="predicted"/>
<evidence type="ECO:0000313" key="3">
    <source>
        <dbReference type="Proteomes" id="UP000216605"/>
    </source>
</evidence>
<feature type="region of interest" description="Disordered" evidence="1">
    <location>
        <begin position="22"/>
        <end position="73"/>
    </location>
</feature>
<protein>
    <submittedName>
        <fullName evidence="2">Uncharacterized protein</fullName>
    </submittedName>
</protein>
<evidence type="ECO:0000313" key="2">
    <source>
        <dbReference type="EMBL" id="OYQ43508.1"/>
    </source>
</evidence>
<keyword evidence="3" id="KW-1185">Reference proteome</keyword>
<comment type="caution">
    <text evidence="2">The sequence shown here is derived from an EMBL/GenBank/DDBJ whole genome shotgun (WGS) entry which is preliminary data.</text>
</comment>
<dbReference type="AlphaFoldDB" id="A0A255ZPS9"/>
<sequence>MRNIKPAVIALIGLSALISCKKGDNPATGQASGATGLTEMSTDPQEGDTVVSQVDSITRTNRSDETDIEEQEP</sequence>
<dbReference type="PROSITE" id="PS51257">
    <property type="entry name" value="PROKAR_LIPOPROTEIN"/>
    <property type="match status" value="1"/>
</dbReference>
<feature type="compositionally biased region" description="Polar residues" evidence="1">
    <location>
        <begin position="27"/>
        <end position="60"/>
    </location>
</feature>
<organism evidence="2 3">
    <name type="scientific">Flavobacterium cyanobacteriorum</name>
    <dbReference type="NCBI Taxonomy" id="2022802"/>
    <lineage>
        <taxon>Bacteria</taxon>
        <taxon>Pseudomonadati</taxon>
        <taxon>Bacteroidota</taxon>
        <taxon>Flavobacteriia</taxon>
        <taxon>Flavobacteriales</taxon>
        <taxon>Flavobacteriaceae</taxon>
        <taxon>Flavobacterium</taxon>
    </lineage>
</organism>
<reference evidence="2 3" key="1">
    <citation type="submission" date="2017-07" db="EMBL/GenBank/DDBJ databases">
        <title>Flavobacterium cyanobacteriorum sp. nov., isolated from cyanobacterial aggregates in a eutrophic lake.</title>
        <authorList>
            <person name="Cai H."/>
        </authorList>
    </citation>
    <scope>NUCLEOTIDE SEQUENCE [LARGE SCALE GENOMIC DNA]</scope>
    <source>
        <strain evidence="2 3">TH021</strain>
    </source>
</reference>
<name>A0A255ZPS9_9FLAO</name>